<proteinExistence type="predicted"/>
<feature type="region of interest" description="Disordered" evidence="3">
    <location>
        <begin position="403"/>
        <end position="442"/>
    </location>
</feature>
<feature type="compositionally biased region" description="Low complexity" evidence="3">
    <location>
        <begin position="803"/>
        <end position="833"/>
    </location>
</feature>
<dbReference type="EMBL" id="VSWC01000079">
    <property type="protein sequence ID" value="KAA1094217.1"/>
    <property type="molecule type" value="Genomic_DNA"/>
</dbReference>
<dbReference type="Pfam" id="PF00018">
    <property type="entry name" value="SH3_1"/>
    <property type="match status" value="1"/>
</dbReference>
<feature type="compositionally biased region" description="Polar residues" evidence="3">
    <location>
        <begin position="224"/>
        <end position="235"/>
    </location>
</feature>
<evidence type="ECO:0000256" key="1">
    <source>
        <dbReference type="ARBA" id="ARBA00022443"/>
    </source>
</evidence>
<dbReference type="Gene3D" id="2.30.30.40">
    <property type="entry name" value="SH3 Domains"/>
    <property type="match status" value="1"/>
</dbReference>
<evidence type="ECO:0000313" key="7">
    <source>
        <dbReference type="EMBL" id="KAA1083296.1"/>
    </source>
</evidence>
<feature type="region of interest" description="Disordered" evidence="3">
    <location>
        <begin position="177"/>
        <end position="290"/>
    </location>
</feature>
<dbReference type="EMBL" id="VDEP01000438">
    <property type="protein sequence ID" value="KAA1083296.1"/>
    <property type="molecule type" value="Genomic_DNA"/>
</dbReference>
<dbReference type="CDD" id="cd01786">
    <property type="entry name" value="RA_STE50"/>
    <property type="match status" value="1"/>
</dbReference>
<feature type="region of interest" description="Disordered" evidence="3">
    <location>
        <begin position="75"/>
        <end position="137"/>
    </location>
</feature>
<feature type="compositionally biased region" description="Basic and acidic residues" evidence="3">
    <location>
        <begin position="85"/>
        <end position="98"/>
    </location>
</feature>
<dbReference type="InterPro" id="IPR001660">
    <property type="entry name" value="SAM"/>
</dbReference>
<evidence type="ECO:0000313" key="8">
    <source>
        <dbReference type="EMBL" id="KAA1094217.1"/>
    </source>
</evidence>
<dbReference type="PROSITE" id="PS50200">
    <property type="entry name" value="RA"/>
    <property type="match status" value="1"/>
</dbReference>
<dbReference type="InterPro" id="IPR001452">
    <property type="entry name" value="SH3_domain"/>
</dbReference>
<evidence type="ECO:0000259" key="6">
    <source>
        <dbReference type="PROSITE" id="PS50200"/>
    </source>
</evidence>
<gene>
    <name evidence="8" type="primary">STE50_3</name>
    <name evidence="7" type="synonym">STE50_1</name>
    <name evidence="8" type="ORF">PGT21_013733</name>
    <name evidence="7" type="ORF">PGTUg99_025250</name>
</gene>
<name>A0A5B0NY53_PUCGR</name>
<feature type="compositionally biased region" description="Polar residues" evidence="3">
    <location>
        <begin position="836"/>
        <end position="854"/>
    </location>
</feature>
<dbReference type="Pfam" id="PF07647">
    <property type="entry name" value="SAM_2"/>
    <property type="match status" value="1"/>
</dbReference>
<organism evidence="8 9">
    <name type="scientific">Puccinia graminis f. sp. tritici</name>
    <dbReference type="NCBI Taxonomy" id="56615"/>
    <lineage>
        <taxon>Eukaryota</taxon>
        <taxon>Fungi</taxon>
        <taxon>Dikarya</taxon>
        <taxon>Basidiomycota</taxon>
        <taxon>Pucciniomycotina</taxon>
        <taxon>Pucciniomycetes</taxon>
        <taxon>Pucciniales</taxon>
        <taxon>Pucciniaceae</taxon>
        <taxon>Puccinia</taxon>
    </lineage>
</organism>
<dbReference type="Proteomes" id="UP000324748">
    <property type="component" value="Unassembled WGS sequence"/>
</dbReference>
<evidence type="ECO:0000256" key="3">
    <source>
        <dbReference type="SAM" id="MobiDB-lite"/>
    </source>
</evidence>
<feature type="compositionally biased region" description="Polar residues" evidence="3">
    <location>
        <begin position="256"/>
        <end position="269"/>
    </location>
</feature>
<dbReference type="InterPro" id="IPR013761">
    <property type="entry name" value="SAM/pointed_sf"/>
</dbReference>
<keyword evidence="9" id="KW-1185">Reference proteome</keyword>
<evidence type="ECO:0000313" key="9">
    <source>
        <dbReference type="Proteomes" id="UP000324748"/>
    </source>
</evidence>
<feature type="domain" description="SH3" evidence="4">
    <location>
        <begin position="445"/>
        <end position="512"/>
    </location>
</feature>
<evidence type="ECO:0000313" key="10">
    <source>
        <dbReference type="Proteomes" id="UP000325313"/>
    </source>
</evidence>
<evidence type="ECO:0000259" key="5">
    <source>
        <dbReference type="PROSITE" id="PS50105"/>
    </source>
</evidence>
<feature type="compositionally biased region" description="Low complexity" evidence="3">
    <location>
        <begin position="754"/>
        <end position="774"/>
    </location>
</feature>
<keyword evidence="1 2" id="KW-0728">SH3 domain</keyword>
<evidence type="ECO:0000259" key="4">
    <source>
        <dbReference type="PROSITE" id="PS50002"/>
    </source>
</evidence>
<dbReference type="InterPro" id="IPR029071">
    <property type="entry name" value="Ubiquitin-like_domsf"/>
</dbReference>
<sequence>MSVLDWNETQVNQFFISLGLNRYETAIKEHALTGDVLIHLDNELLKDIGIQSVGKRLTILKAIYKLKLKEDIPIEDGHWTPPLGDLEHDQSEPPDTAHSDPSPILTTPPNPPPPPPSQQPQPQPQQQPQPQPAAVKPPDSINQLILLRDQRINTLEADVRSIKQELQSLSARFLSLASSTPNSPSLLVDPVPRSSSTRAQDRHMREESICQLDIHDPSPISPAPSHTNPIIPSQEDTTKFSQPPSPAPSPTTNPTQEIPQTHPSQPSDSPTKEVLKISATSKPSEHIMRGEKQIITATSRHTKEKEDSSNPYKSFRVTLEDPCYKVLPAALKKYKINEHYKNYVLFICYGKQERCLSYEEKPLLLFQKLKEANQNPVFTLRHIKDIESPVSLALAKQAQRREKKLLSSTQNKPAGLSNDASTEPASSSSTSIMKKSPPNAGRVEKASGFCIAIYPYMSEGEDDLDVGVGDTFIIVGKSKGWWVVNRDRGAETEIDAAHQGWIPSGCLLETRKSFSVRNSGKVDYNTLILPDQILSVSSSCYGLMDYKPKGIDELGFDIKDQLKVYKKYNNWSYAINESKPDKPRGWTPSWLIGTRKDKERGPSASPERTKKLIANPSTSAALSAGSTHVGSAVNGAPITTSVTTNVLTNGSANVSTTVATTVATTTVVNATLPSVGSNPRTLKPSPSSSSLFDRQPHPHHHQQHSHHTSSSSRSSSASTATGSSTTSDSTATSTTTLTPATALFTPVPAQIPMSSSSTCSHSTSSTSSASVPSSALLVDHHSHHQHHHHHLDPTHKHSLHQISNQPAQQQQQQQLLRNSPSLRLRNPNRNSASHLFLSSNPNASATPLAHSNLNPDHPTRPLISSGSGAHELGALGRS</sequence>
<feature type="compositionally biased region" description="Low complexity" evidence="3">
    <location>
        <begin position="417"/>
        <end position="431"/>
    </location>
</feature>
<dbReference type="InterPro" id="IPR036028">
    <property type="entry name" value="SH3-like_dom_sf"/>
</dbReference>
<dbReference type="Gene3D" id="1.10.150.50">
    <property type="entry name" value="Transcription Factor, Ets-1"/>
    <property type="match status" value="1"/>
</dbReference>
<dbReference type="PROSITE" id="PS50105">
    <property type="entry name" value="SAM_DOMAIN"/>
    <property type="match status" value="1"/>
</dbReference>
<reference evidence="9 10" key="1">
    <citation type="submission" date="2019-05" db="EMBL/GenBank/DDBJ databases">
        <title>Emergence of the Ug99 lineage of the wheat stem rust pathogen through somatic hybridization.</title>
        <authorList>
            <person name="Li F."/>
            <person name="Upadhyaya N.M."/>
            <person name="Sperschneider J."/>
            <person name="Matny O."/>
            <person name="Nguyen-Phuc H."/>
            <person name="Mago R."/>
            <person name="Raley C."/>
            <person name="Miller M.E."/>
            <person name="Silverstein K.A.T."/>
            <person name="Henningsen E."/>
            <person name="Hirsch C.D."/>
            <person name="Visser B."/>
            <person name="Pretorius Z.A."/>
            <person name="Steffenson B.J."/>
            <person name="Schwessinger B."/>
            <person name="Dodds P.N."/>
            <person name="Figueroa M."/>
        </authorList>
    </citation>
    <scope>NUCLEOTIDE SEQUENCE [LARGE SCALE GENOMIC DNA]</scope>
    <source>
        <strain evidence="8">21-0</strain>
        <strain evidence="7 10">Ug99</strain>
    </source>
</reference>
<dbReference type="AlphaFoldDB" id="A0A5B0NY53"/>
<comment type="caution">
    <text evidence="8">The sequence shown here is derived from an EMBL/GenBank/DDBJ whole genome shotgun (WGS) entry which is preliminary data.</text>
</comment>
<dbReference type="InterPro" id="IPR000159">
    <property type="entry name" value="RA_dom"/>
</dbReference>
<dbReference type="SMART" id="SM00326">
    <property type="entry name" value="SH3"/>
    <property type="match status" value="2"/>
</dbReference>
<dbReference type="SUPFAM" id="SSF47769">
    <property type="entry name" value="SAM/Pointed domain"/>
    <property type="match status" value="1"/>
</dbReference>
<feature type="domain" description="SAM" evidence="5">
    <location>
        <begin position="6"/>
        <end position="69"/>
    </location>
</feature>
<protein>
    <submittedName>
        <fullName evidence="8">Adaptor for signal transduction</fullName>
    </submittedName>
</protein>
<dbReference type="OrthoDB" id="8883818at2759"/>
<dbReference type="SMART" id="SM00454">
    <property type="entry name" value="SAM"/>
    <property type="match status" value="1"/>
</dbReference>
<feature type="region of interest" description="Disordered" evidence="3">
    <location>
        <begin position="584"/>
        <end position="609"/>
    </location>
</feature>
<feature type="compositionally biased region" description="Low complexity" evidence="3">
    <location>
        <begin position="708"/>
        <end position="734"/>
    </location>
</feature>
<feature type="compositionally biased region" description="Basic residues" evidence="3">
    <location>
        <begin position="781"/>
        <end position="790"/>
    </location>
</feature>
<dbReference type="Gene3D" id="3.10.20.90">
    <property type="entry name" value="Phosphatidylinositol 3-kinase Catalytic Subunit, Chain A, domain 1"/>
    <property type="match status" value="1"/>
</dbReference>
<dbReference type="SUPFAM" id="SSF54236">
    <property type="entry name" value="Ubiquitin-like"/>
    <property type="match status" value="1"/>
</dbReference>
<dbReference type="SUPFAM" id="SSF50044">
    <property type="entry name" value="SH3-domain"/>
    <property type="match status" value="2"/>
</dbReference>
<dbReference type="SMART" id="SM00314">
    <property type="entry name" value="RA"/>
    <property type="match status" value="1"/>
</dbReference>
<feature type="compositionally biased region" description="Pro residues" evidence="3">
    <location>
        <begin position="106"/>
        <end position="131"/>
    </location>
</feature>
<feature type="compositionally biased region" description="Polar residues" evidence="3">
    <location>
        <begin position="672"/>
        <end position="692"/>
    </location>
</feature>
<evidence type="ECO:0000256" key="2">
    <source>
        <dbReference type="PROSITE-ProRule" id="PRU00192"/>
    </source>
</evidence>
<dbReference type="PROSITE" id="PS50002">
    <property type="entry name" value="SH3"/>
    <property type="match status" value="1"/>
</dbReference>
<feature type="compositionally biased region" description="Basic residues" evidence="3">
    <location>
        <begin position="697"/>
        <end position="707"/>
    </location>
</feature>
<dbReference type="GO" id="GO:0007165">
    <property type="term" value="P:signal transduction"/>
    <property type="evidence" value="ECO:0007669"/>
    <property type="project" value="InterPro"/>
</dbReference>
<feature type="region of interest" description="Disordered" evidence="3">
    <location>
        <begin position="752"/>
        <end position="878"/>
    </location>
</feature>
<dbReference type="CDD" id="cd00174">
    <property type="entry name" value="SH3"/>
    <property type="match status" value="1"/>
</dbReference>
<dbReference type="Proteomes" id="UP000325313">
    <property type="component" value="Unassembled WGS sequence"/>
</dbReference>
<dbReference type="Pfam" id="PF00788">
    <property type="entry name" value="RA"/>
    <property type="match status" value="1"/>
</dbReference>
<feature type="compositionally biased region" description="Basic and acidic residues" evidence="3">
    <location>
        <begin position="199"/>
        <end position="216"/>
    </location>
</feature>
<feature type="region of interest" description="Disordered" evidence="3">
    <location>
        <begin position="672"/>
        <end position="734"/>
    </location>
</feature>
<feature type="domain" description="Ras-associating" evidence="6">
    <location>
        <begin position="308"/>
        <end position="385"/>
    </location>
</feature>
<accession>A0A5B0NY53</accession>